<comment type="subcellular location">
    <subcellularLocation>
        <location evidence="1 10">Mitochondrion inner membrane</location>
    </subcellularLocation>
</comment>
<comment type="function">
    <text evidence="10">Lyase that catalyzes the covalent linking of the heme group to the cytochrome C apoprotein to produce the mature functional cytochrome.</text>
</comment>
<evidence type="ECO:0000313" key="12">
    <source>
        <dbReference type="EMBL" id="AYO43092.1"/>
    </source>
</evidence>
<keyword evidence="8 10" id="KW-0472">Membrane</keyword>
<dbReference type="AlphaFoldDB" id="A0A3G2S6Z4"/>
<dbReference type="GO" id="GO:0004408">
    <property type="term" value="F:holocytochrome-c synthase activity"/>
    <property type="evidence" value="ECO:0007669"/>
    <property type="project" value="UniProtKB-EC"/>
</dbReference>
<evidence type="ECO:0000256" key="10">
    <source>
        <dbReference type="RuleBase" id="RU363130"/>
    </source>
</evidence>
<protein>
    <recommendedName>
        <fullName evidence="10">Holocytochrome c-type synthase</fullName>
        <ecNumber evidence="10">4.4.1.17</ecNumber>
    </recommendedName>
</protein>
<sequence length="269" mass="31262">MAWWSLESVIKTFRSENPNQTSHGTCPVDHDTRERYLEESKCPVDHNAQKTYLDMAKSQASFPKRGAKRALSNEREVSSIPRYYLDQNNSDAPESAHASADAVSNGDNEKHWVYPSPQQFYNAVRRKNHNARVEDMDVVVPIHNAVNEEAWRRITEWEDAWKSDADAPRPQLVNFVGRPRDITWRAWFRGLAGYEMPFDRHDWVIVRPRSDDDQTPQTMRYIIDFYAGRAPSSSSTNSPVSFYLDVRPAPSSMEGIAMRLHRWWMDMKV</sequence>
<keyword evidence="6 10" id="KW-0408">Iron</keyword>
<dbReference type="VEuPathDB" id="FungiDB:DNF11_2142"/>
<comment type="catalytic activity">
    <reaction evidence="10">
        <text>holo-[cytochrome c] = apo-[cytochrome c] + heme b</text>
        <dbReference type="Rhea" id="RHEA:22648"/>
        <dbReference type="Rhea" id="RHEA-COMP:10725"/>
        <dbReference type="Rhea" id="RHEA-COMP:10726"/>
        <dbReference type="ChEBI" id="CHEBI:29950"/>
        <dbReference type="ChEBI" id="CHEBI:60344"/>
        <dbReference type="ChEBI" id="CHEBI:83739"/>
        <dbReference type="EC" id="4.4.1.17"/>
    </reaction>
</comment>
<organism evidence="12 13">
    <name type="scientific">Malassezia restricta (strain ATCC 96810 / NBRC 103918 / CBS 7877)</name>
    <name type="common">Seborrheic dermatitis infection agent</name>
    <dbReference type="NCBI Taxonomy" id="425264"/>
    <lineage>
        <taxon>Eukaryota</taxon>
        <taxon>Fungi</taxon>
        <taxon>Dikarya</taxon>
        <taxon>Basidiomycota</taxon>
        <taxon>Ustilaginomycotina</taxon>
        <taxon>Malasseziomycetes</taxon>
        <taxon>Malasseziales</taxon>
        <taxon>Malasseziaceae</taxon>
        <taxon>Malassezia</taxon>
    </lineage>
</organism>
<evidence type="ECO:0000256" key="6">
    <source>
        <dbReference type="ARBA" id="ARBA00023004"/>
    </source>
</evidence>
<dbReference type="STRING" id="425264.A0A3G2S6Z4"/>
<name>A0A3G2S6Z4_MALR7</name>
<dbReference type="Pfam" id="PF01265">
    <property type="entry name" value="Cyto_heme_lyase"/>
    <property type="match status" value="1"/>
</dbReference>
<dbReference type="InterPro" id="IPR000511">
    <property type="entry name" value="Holocyt_c/c1_synthase"/>
</dbReference>
<evidence type="ECO:0000256" key="7">
    <source>
        <dbReference type="ARBA" id="ARBA00023128"/>
    </source>
</evidence>
<evidence type="ECO:0000256" key="3">
    <source>
        <dbReference type="ARBA" id="ARBA00022617"/>
    </source>
</evidence>
<dbReference type="OrthoDB" id="4243at2759"/>
<dbReference type="EC" id="4.4.1.17" evidence="10"/>
<keyword evidence="5 10" id="KW-0999">Mitochondrion inner membrane</keyword>
<evidence type="ECO:0000256" key="1">
    <source>
        <dbReference type="ARBA" id="ARBA00004273"/>
    </source>
</evidence>
<dbReference type="PROSITE" id="PS00821">
    <property type="entry name" value="CYTO_HEME_LYASE_1"/>
    <property type="match status" value="1"/>
</dbReference>
<keyword evidence="13" id="KW-1185">Reference proteome</keyword>
<proteinExistence type="inferred from homology"/>
<dbReference type="GO" id="GO:0046872">
    <property type="term" value="F:metal ion binding"/>
    <property type="evidence" value="ECO:0007669"/>
    <property type="project" value="UniProtKB-KW"/>
</dbReference>
<evidence type="ECO:0000256" key="8">
    <source>
        <dbReference type="ARBA" id="ARBA00023136"/>
    </source>
</evidence>
<dbReference type="EMBL" id="CP033150">
    <property type="protein sequence ID" value="AYO43092.1"/>
    <property type="molecule type" value="Genomic_DNA"/>
</dbReference>
<keyword evidence="9 10" id="KW-0456">Lyase</keyword>
<keyword evidence="7 10" id="KW-0496">Mitochondrion</keyword>
<dbReference type="PANTHER" id="PTHR12743">
    <property type="entry name" value="CYTOCHROME C1 HEME LYASE"/>
    <property type="match status" value="1"/>
</dbReference>
<evidence type="ECO:0000256" key="5">
    <source>
        <dbReference type="ARBA" id="ARBA00022792"/>
    </source>
</evidence>
<dbReference type="GO" id="GO:0005743">
    <property type="term" value="C:mitochondrial inner membrane"/>
    <property type="evidence" value="ECO:0007669"/>
    <property type="project" value="UniProtKB-SubCell"/>
</dbReference>
<keyword evidence="3 10" id="KW-0349">Heme</keyword>
<evidence type="ECO:0000313" key="13">
    <source>
        <dbReference type="Proteomes" id="UP000269793"/>
    </source>
</evidence>
<evidence type="ECO:0000256" key="2">
    <source>
        <dbReference type="ARBA" id="ARBA00007255"/>
    </source>
</evidence>
<gene>
    <name evidence="12" type="ORF">DNF11_2142</name>
</gene>
<comment type="similarity">
    <text evidence="2 10">Belongs to the cytochrome c-type heme lyase family.</text>
</comment>
<evidence type="ECO:0000256" key="11">
    <source>
        <dbReference type="SAM" id="MobiDB-lite"/>
    </source>
</evidence>
<feature type="region of interest" description="Disordered" evidence="11">
    <location>
        <begin position="86"/>
        <end position="107"/>
    </location>
</feature>
<reference evidence="12 13" key="1">
    <citation type="submission" date="2018-10" db="EMBL/GenBank/DDBJ databases">
        <title>Complete genome sequence of Malassezia restricta CBS 7877.</title>
        <authorList>
            <person name="Morand S.C."/>
            <person name="Bertignac M."/>
            <person name="Iltis A."/>
            <person name="Kolder I."/>
            <person name="Pirovano W."/>
            <person name="Jourdain R."/>
            <person name="Clavaud C."/>
        </authorList>
    </citation>
    <scope>NUCLEOTIDE SEQUENCE [LARGE SCALE GENOMIC DNA]</scope>
    <source>
        <strain evidence="12 13">CBS 7877</strain>
    </source>
</reference>
<dbReference type="PANTHER" id="PTHR12743:SF0">
    <property type="entry name" value="HOLOCYTOCHROME C-TYPE SYNTHASE"/>
    <property type="match status" value="1"/>
</dbReference>
<keyword evidence="4 10" id="KW-0479">Metal-binding</keyword>
<accession>A0A3G2S6Z4</accession>
<evidence type="ECO:0000256" key="9">
    <source>
        <dbReference type="ARBA" id="ARBA00023239"/>
    </source>
</evidence>
<dbReference type="Proteomes" id="UP000269793">
    <property type="component" value="Chromosome III"/>
</dbReference>
<dbReference type="PROSITE" id="PS00822">
    <property type="entry name" value="CYTO_HEME_LYASE_2"/>
    <property type="match status" value="1"/>
</dbReference>
<evidence type="ECO:0000256" key="4">
    <source>
        <dbReference type="ARBA" id="ARBA00022723"/>
    </source>
</evidence>